<name>A0A9E7NAK2_9EURY</name>
<dbReference type="EMBL" id="CP100355">
    <property type="protein sequence ID" value="UTF54824.1"/>
    <property type="molecule type" value="Genomic_DNA"/>
</dbReference>
<protein>
    <submittedName>
        <fullName evidence="2">Uncharacterized protein</fullName>
    </submittedName>
</protein>
<evidence type="ECO:0000313" key="2">
    <source>
        <dbReference type="EMBL" id="UTF54824.1"/>
    </source>
</evidence>
<feature type="compositionally biased region" description="Acidic residues" evidence="1">
    <location>
        <begin position="41"/>
        <end position="63"/>
    </location>
</feature>
<keyword evidence="3" id="KW-1185">Reference proteome</keyword>
<dbReference type="PROSITE" id="PS51257">
    <property type="entry name" value="PROKAR_LIPOPROTEIN"/>
    <property type="match status" value="1"/>
</dbReference>
<dbReference type="RefSeq" id="WP_254159538.1">
    <property type="nucleotide sequence ID" value="NZ_CP100355.1"/>
</dbReference>
<dbReference type="Proteomes" id="UP001056855">
    <property type="component" value="Chromosome"/>
</dbReference>
<sequence length="230" mass="24984">MPTPRTRPATLRRRRILALLGGSALVALAGCTGSSDREPTGDEDGDGSQTDDGDDQGDEDGQNDAECPNWSALERVDLAEYGVEDFPVVPKYPAEWEATTAFVEDDEAIFAVGDPDLISEFGQSLDYVSIQVELISADGAVPPWDDWPTKDWSEVEDETDPVEFEGEERPVGLKEAPAEAIWRFSAVGPNETHMLVSVIVRVQSEACLAEMMPLGRDVLDTLELNADAEG</sequence>
<evidence type="ECO:0000256" key="1">
    <source>
        <dbReference type="SAM" id="MobiDB-lite"/>
    </source>
</evidence>
<dbReference type="KEGG" id="sawl:NGM29_06045"/>
<accession>A0A9E7NAK2</accession>
<proteinExistence type="predicted"/>
<organism evidence="2 3">
    <name type="scientific">Natronosalvus rutilus</name>
    <dbReference type="NCBI Taxonomy" id="2953753"/>
    <lineage>
        <taxon>Archaea</taxon>
        <taxon>Methanobacteriati</taxon>
        <taxon>Methanobacteriota</taxon>
        <taxon>Stenosarchaea group</taxon>
        <taxon>Halobacteria</taxon>
        <taxon>Halobacteriales</taxon>
        <taxon>Natrialbaceae</taxon>
        <taxon>Natronosalvus</taxon>
    </lineage>
</organism>
<reference evidence="2" key="1">
    <citation type="submission" date="2022-06" db="EMBL/GenBank/DDBJ databases">
        <title>Diverse halophilic archaea isolated from saline environments.</title>
        <authorList>
            <person name="Cui H.-L."/>
        </authorList>
    </citation>
    <scope>NUCLEOTIDE SEQUENCE</scope>
    <source>
        <strain evidence="2">WLHS1</strain>
    </source>
</reference>
<gene>
    <name evidence="2" type="ORF">NGM29_06045</name>
</gene>
<feature type="region of interest" description="Disordered" evidence="1">
    <location>
        <begin position="30"/>
        <end position="67"/>
    </location>
</feature>
<evidence type="ECO:0000313" key="3">
    <source>
        <dbReference type="Proteomes" id="UP001056855"/>
    </source>
</evidence>
<dbReference type="AlphaFoldDB" id="A0A9E7NAK2"/>
<dbReference type="GeneID" id="73289589"/>